<comment type="caution">
    <text evidence="1">The sequence shown here is derived from an EMBL/GenBank/DDBJ whole genome shotgun (WGS) entry which is preliminary data.</text>
</comment>
<reference evidence="1" key="1">
    <citation type="journal article" date="2014" name="Int. J. Syst. Evol. Microbiol.">
        <title>Complete genome sequence of Corynebacterium casei LMG S-19264T (=DSM 44701T), isolated from a smear-ripened cheese.</title>
        <authorList>
            <consortium name="US DOE Joint Genome Institute (JGI-PGF)"/>
            <person name="Walter F."/>
            <person name="Albersmeier A."/>
            <person name="Kalinowski J."/>
            <person name="Ruckert C."/>
        </authorList>
    </citation>
    <scope>NUCLEOTIDE SEQUENCE</scope>
    <source>
        <strain evidence="1">CGMCC 1.16134</strain>
    </source>
</reference>
<protein>
    <submittedName>
        <fullName evidence="1">Uncharacterized protein</fullName>
    </submittedName>
</protein>
<dbReference type="AlphaFoldDB" id="A0A917FVJ3"/>
<name>A0A917FVJ3_9BACL</name>
<gene>
    <name evidence="1" type="ORF">GCM10010912_57420</name>
</gene>
<organism evidence="1 2">
    <name type="scientific">Paenibacillus albidus</name>
    <dbReference type="NCBI Taxonomy" id="2041023"/>
    <lineage>
        <taxon>Bacteria</taxon>
        <taxon>Bacillati</taxon>
        <taxon>Bacillota</taxon>
        <taxon>Bacilli</taxon>
        <taxon>Bacillales</taxon>
        <taxon>Paenibacillaceae</taxon>
        <taxon>Paenibacillus</taxon>
    </lineage>
</organism>
<dbReference type="EMBL" id="BMKR01000038">
    <property type="protein sequence ID" value="GGG05258.1"/>
    <property type="molecule type" value="Genomic_DNA"/>
</dbReference>
<sequence>MTFNMCPSLLLGLLQPGSGFKYLLGGMQLNTSAFRNGFDDGTIDGRAALAVLGQNIQKTAVTEQQFRDLILKGL</sequence>
<proteinExistence type="predicted"/>
<reference evidence="1" key="2">
    <citation type="submission" date="2020-09" db="EMBL/GenBank/DDBJ databases">
        <authorList>
            <person name="Sun Q."/>
            <person name="Zhou Y."/>
        </authorList>
    </citation>
    <scope>NUCLEOTIDE SEQUENCE</scope>
    <source>
        <strain evidence="1">CGMCC 1.16134</strain>
    </source>
</reference>
<evidence type="ECO:0000313" key="1">
    <source>
        <dbReference type="EMBL" id="GGG05258.1"/>
    </source>
</evidence>
<keyword evidence="2" id="KW-1185">Reference proteome</keyword>
<accession>A0A917FVJ3</accession>
<evidence type="ECO:0000313" key="2">
    <source>
        <dbReference type="Proteomes" id="UP000637643"/>
    </source>
</evidence>
<dbReference type="Proteomes" id="UP000637643">
    <property type="component" value="Unassembled WGS sequence"/>
</dbReference>